<dbReference type="EMBL" id="LBUU01000012">
    <property type="protein sequence ID" value="KKQ69587.1"/>
    <property type="molecule type" value="Genomic_DNA"/>
</dbReference>
<accession>A0A0G0JSI7</accession>
<protein>
    <submittedName>
        <fullName evidence="1">Uncharacterized protein</fullName>
    </submittedName>
</protein>
<evidence type="ECO:0000313" key="2">
    <source>
        <dbReference type="Proteomes" id="UP000034022"/>
    </source>
</evidence>
<feature type="non-terminal residue" evidence="1">
    <location>
        <position position="1"/>
    </location>
</feature>
<dbReference type="AlphaFoldDB" id="A0A0G0JSI7"/>
<proteinExistence type="predicted"/>
<reference evidence="1 2" key="1">
    <citation type="journal article" date="2015" name="Nature">
        <title>rRNA introns, odd ribosomes, and small enigmatic genomes across a large radiation of phyla.</title>
        <authorList>
            <person name="Brown C.T."/>
            <person name="Hug L.A."/>
            <person name="Thomas B.C."/>
            <person name="Sharon I."/>
            <person name="Castelle C.J."/>
            <person name="Singh A."/>
            <person name="Wilkins M.J."/>
            <person name="Williams K.H."/>
            <person name="Banfield J.F."/>
        </authorList>
    </citation>
    <scope>NUCLEOTIDE SEQUENCE [LARGE SCALE GENOMIC DNA]</scope>
</reference>
<dbReference type="Proteomes" id="UP000034022">
    <property type="component" value="Unassembled WGS sequence"/>
</dbReference>
<organism evidence="1 2">
    <name type="scientific">Candidatus Falkowbacteria bacterium GW2011_GWE1_38_31</name>
    <dbReference type="NCBI Taxonomy" id="1618638"/>
    <lineage>
        <taxon>Bacteria</taxon>
        <taxon>Candidatus Falkowiibacteriota</taxon>
    </lineage>
</organism>
<comment type="caution">
    <text evidence="1">The sequence shown here is derived from an EMBL/GenBank/DDBJ whole genome shotgun (WGS) entry which is preliminary data.</text>
</comment>
<gene>
    <name evidence="1" type="ORF">US91_C0012G0001</name>
</gene>
<evidence type="ECO:0000313" key="1">
    <source>
        <dbReference type="EMBL" id="KKQ69587.1"/>
    </source>
</evidence>
<name>A0A0G0JSI7_9BACT</name>
<sequence length="36" mass="4187">RTLELPSIDEVIIPESPGKFCLFKVAIKQQAYYFIE</sequence>